<dbReference type="PANTHER" id="PTHR11733">
    <property type="entry name" value="ZINC METALLOPROTEASE FAMILY M13 NEPRILYSIN-RELATED"/>
    <property type="match status" value="1"/>
</dbReference>
<dbReference type="InterPro" id="IPR042089">
    <property type="entry name" value="Peptidase_M13_dom_2"/>
</dbReference>
<name>A0A1B0DJS1_PHLPP</name>
<accession>A0A1B0DJS1</accession>
<evidence type="ECO:0000313" key="4">
    <source>
        <dbReference type="EnsemblMetazoa" id="PPAI008495-PA"/>
    </source>
</evidence>
<proteinExistence type="inferred from homology"/>
<protein>
    <recommendedName>
        <fullName evidence="3">Peptidase M13 N-terminal domain-containing protein</fullName>
    </recommendedName>
</protein>
<dbReference type="PROSITE" id="PS51885">
    <property type="entry name" value="NEPRILYSIN"/>
    <property type="match status" value="1"/>
</dbReference>
<dbReference type="GO" id="GO:0005886">
    <property type="term" value="C:plasma membrane"/>
    <property type="evidence" value="ECO:0007669"/>
    <property type="project" value="UniProtKB-SubCell"/>
</dbReference>
<evidence type="ECO:0000256" key="1">
    <source>
        <dbReference type="ARBA" id="ARBA00004401"/>
    </source>
</evidence>
<dbReference type="SUPFAM" id="SSF55486">
    <property type="entry name" value="Metalloproteases ('zincins'), catalytic domain"/>
    <property type="match status" value="1"/>
</dbReference>
<evidence type="ECO:0000259" key="3">
    <source>
        <dbReference type="Pfam" id="PF05649"/>
    </source>
</evidence>
<comment type="similarity">
    <text evidence="2">Belongs to the peptidase M13 family.</text>
</comment>
<dbReference type="VEuPathDB" id="VectorBase:PPAPM1_005907"/>
<keyword evidence="5" id="KW-1185">Reference proteome</keyword>
<dbReference type="EnsemblMetazoa" id="PPAI008495-RA">
    <property type="protein sequence ID" value="PPAI008495-PA"/>
    <property type="gene ID" value="PPAI008495"/>
</dbReference>
<sequence>YITQISIHIVVTVLERLNIEQIDNKLILFNLMIAASSLLAAMDRTADPCTNFFQYACGTWNKKHLIPEDRSSISTFEVLADQQQVILKGVLEEPVNQEDSEATVKAKMFYKSCMDLQQIRKIGDQPLKDVIKSLGGWPVIEEHWEPPAFSIEYLFGKLRGEYSEPVLVELFVGADDKNSSVNILQLDQLVLALPSRDYYLKESSEGDLRAYHRYMTQVAVLLGANPETASKELQEVVKFEMKLANASLPEADRHDTSAIYRKLTLPELQEEVPQLQWREYIQATLGEDVQLMVDEPVVSYSMSYLVEMGRILAESDRRVVHNYVIWRLVMSIMTHMIDDYQRERIEFRKILLGIQSERHRWSQCVEWTNKKLGMAVGALFIRDNFNQESKETALEMIHTIREAFNELLADIHWMDDETRSRFQQNLKNHLLRIQDQLLNEISVLDHSLKVKSDERQEIGAALYDLQQQIGQQRHALEDYEVKIQDVSEKRQKISANCIELRKECQEKETELREAKRIHAQRLLELDNLTVLENNMSKWAKEARDEVTVAKRVVSKDSRDRQVKMEESQKMELFLYHLDTDVRSRENELNSINEQIREQESTIEMLNKSLVDSNADLEILQQEHKRMTQIWGEVIVAIQQRDKVLAMVQGDLNLEYQRQKEVRGFIEATNKAIQKQIIHNHKLNVFRNRL</sequence>
<dbReference type="EMBL" id="AJVK01001041">
    <property type="status" value="NOT_ANNOTATED_CDS"/>
    <property type="molecule type" value="Genomic_DNA"/>
</dbReference>
<evidence type="ECO:0000313" key="5">
    <source>
        <dbReference type="Proteomes" id="UP000092462"/>
    </source>
</evidence>
<dbReference type="InterPro" id="IPR008753">
    <property type="entry name" value="Peptidase_M13_N"/>
</dbReference>
<evidence type="ECO:0000256" key="2">
    <source>
        <dbReference type="ARBA" id="ARBA00007357"/>
    </source>
</evidence>
<comment type="subcellular location">
    <subcellularLocation>
        <location evidence="1">Cell membrane</location>
        <topology evidence="1">Single-pass type II membrane protein</topology>
    </subcellularLocation>
</comment>
<dbReference type="AlphaFoldDB" id="A0A1B0DJS1"/>
<dbReference type="GO" id="GO:0004222">
    <property type="term" value="F:metalloendopeptidase activity"/>
    <property type="evidence" value="ECO:0007669"/>
    <property type="project" value="InterPro"/>
</dbReference>
<dbReference type="Pfam" id="PF05649">
    <property type="entry name" value="Peptidase_M13_N"/>
    <property type="match status" value="1"/>
</dbReference>
<reference evidence="4" key="1">
    <citation type="submission" date="2022-08" db="UniProtKB">
        <authorList>
            <consortium name="EnsemblMetazoa"/>
        </authorList>
    </citation>
    <scope>IDENTIFICATION</scope>
    <source>
        <strain evidence="4">Israel</strain>
    </source>
</reference>
<dbReference type="InterPro" id="IPR000718">
    <property type="entry name" value="Peptidase_M13"/>
</dbReference>
<dbReference type="Gene3D" id="1.10.1380.10">
    <property type="entry name" value="Neutral endopeptidase , domain2"/>
    <property type="match status" value="1"/>
</dbReference>
<dbReference type="GO" id="GO:0016485">
    <property type="term" value="P:protein processing"/>
    <property type="evidence" value="ECO:0007669"/>
    <property type="project" value="TreeGrafter"/>
</dbReference>
<dbReference type="CDD" id="cd08662">
    <property type="entry name" value="M13"/>
    <property type="match status" value="1"/>
</dbReference>
<feature type="domain" description="Peptidase M13 N-terminal" evidence="3">
    <location>
        <begin position="48"/>
        <end position="428"/>
    </location>
</feature>
<dbReference type="VEuPathDB" id="VectorBase:PPAI008495"/>
<dbReference type="PANTHER" id="PTHR11733:SF241">
    <property type="entry name" value="GH26575P-RELATED"/>
    <property type="match status" value="1"/>
</dbReference>
<organism evidence="4 5">
    <name type="scientific">Phlebotomus papatasi</name>
    <name type="common">Sandfly</name>
    <dbReference type="NCBI Taxonomy" id="29031"/>
    <lineage>
        <taxon>Eukaryota</taxon>
        <taxon>Metazoa</taxon>
        <taxon>Ecdysozoa</taxon>
        <taxon>Arthropoda</taxon>
        <taxon>Hexapoda</taxon>
        <taxon>Insecta</taxon>
        <taxon>Pterygota</taxon>
        <taxon>Neoptera</taxon>
        <taxon>Endopterygota</taxon>
        <taxon>Diptera</taxon>
        <taxon>Nematocera</taxon>
        <taxon>Psychodoidea</taxon>
        <taxon>Psychodidae</taxon>
        <taxon>Phlebotomus</taxon>
        <taxon>Phlebotomus</taxon>
    </lineage>
</organism>
<dbReference type="Proteomes" id="UP000092462">
    <property type="component" value="Unassembled WGS sequence"/>
</dbReference>
<dbReference type="VEuPathDB" id="VectorBase:PPAPM1_003275"/>